<dbReference type="RefSeq" id="WP_011188758.1">
    <property type="nucleotide sequence ID" value="NC_006138.1"/>
</dbReference>
<accession>Q6AN28</accession>
<proteinExistence type="predicted"/>
<evidence type="ECO:0000259" key="1">
    <source>
        <dbReference type="Pfam" id="PF00929"/>
    </source>
</evidence>
<dbReference type="Gene3D" id="3.30.420.10">
    <property type="entry name" value="Ribonuclease H-like superfamily/Ribonuclease H"/>
    <property type="match status" value="1"/>
</dbReference>
<dbReference type="eggNOG" id="COG0847">
    <property type="taxonomic scope" value="Bacteria"/>
</dbReference>
<evidence type="ECO:0000313" key="3">
    <source>
        <dbReference type="Proteomes" id="UP000000602"/>
    </source>
</evidence>
<reference evidence="3" key="1">
    <citation type="journal article" date="2004" name="Environ. Microbiol.">
        <title>The genome of Desulfotalea psychrophila, a sulfate-reducing bacterium from permanently cold Arctic sediments.</title>
        <authorList>
            <person name="Rabus R."/>
            <person name="Ruepp A."/>
            <person name="Frickey T."/>
            <person name="Rattei T."/>
            <person name="Fartmann B."/>
            <person name="Stark M."/>
            <person name="Bauer M."/>
            <person name="Zibat A."/>
            <person name="Lombardot T."/>
            <person name="Becker I."/>
            <person name="Amann J."/>
            <person name="Gellner K."/>
            <person name="Teeling H."/>
            <person name="Leuschner W.D."/>
            <person name="Gloeckner F.-O."/>
            <person name="Lupas A.N."/>
            <person name="Amann R."/>
            <person name="Klenk H.-P."/>
        </authorList>
    </citation>
    <scope>NUCLEOTIDE SEQUENCE [LARGE SCALE GENOMIC DNA]</scope>
    <source>
        <strain evidence="3">DSM 12343 / LSv54</strain>
    </source>
</reference>
<dbReference type="GO" id="GO:0003676">
    <property type="term" value="F:nucleic acid binding"/>
    <property type="evidence" value="ECO:0007669"/>
    <property type="project" value="InterPro"/>
</dbReference>
<dbReference type="GO" id="GO:0004527">
    <property type="term" value="F:exonuclease activity"/>
    <property type="evidence" value="ECO:0007669"/>
    <property type="project" value="UniProtKB-ARBA"/>
</dbReference>
<dbReference type="AlphaFoldDB" id="Q6AN28"/>
<keyword evidence="3" id="KW-1185">Reference proteome</keyword>
<sequence>MAKEILIIDIETTNFLKEGGSIVEVGMVALDLESGVTKIIFDSLCREKILTGRHREPPFGWIFKNSDLTVEEVREAPDFDSLRAEIQSIINAYPLGATAYNRSFDFDFLESRSLSFPKKLPCPMLLCTDICKIPSPYRYKDYKWPKVEEAWDYFFPDHPYDEKHRGADDALHEAKIVYELYKQGQFVV</sequence>
<evidence type="ECO:0000313" key="2">
    <source>
        <dbReference type="EMBL" id="CAG36246.1"/>
    </source>
</evidence>
<protein>
    <recommendedName>
        <fullName evidence="1">Exonuclease domain-containing protein</fullName>
    </recommendedName>
</protein>
<organism evidence="2 3">
    <name type="scientific">Desulfotalea psychrophila (strain LSv54 / DSM 12343)</name>
    <dbReference type="NCBI Taxonomy" id="177439"/>
    <lineage>
        <taxon>Bacteria</taxon>
        <taxon>Pseudomonadati</taxon>
        <taxon>Thermodesulfobacteriota</taxon>
        <taxon>Desulfobulbia</taxon>
        <taxon>Desulfobulbales</taxon>
        <taxon>Desulfocapsaceae</taxon>
        <taxon>Desulfotalea</taxon>
    </lineage>
</organism>
<dbReference type="InterPro" id="IPR012337">
    <property type="entry name" value="RNaseH-like_sf"/>
</dbReference>
<dbReference type="Proteomes" id="UP000000602">
    <property type="component" value="Chromosome"/>
</dbReference>
<dbReference type="InterPro" id="IPR013520">
    <property type="entry name" value="Ribonucl_H"/>
</dbReference>
<dbReference type="CDD" id="cd06127">
    <property type="entry name" value="DEDDh"/>
    <property type="match status" value="1"/>
</dbReference>
<name>Q6AN28_DESPS</name>
<dbReference type="Pfam" id="PF00929">
    <property type="entry name" value="RNase_T"/>
    <property type="match status" value="1"/>
</dbReference>
<dbReference type="GO" id="GO:0006259">
    <property type="term" value="P:DNA metabolic process"/>
    <property type="evidence" value="ECO:0007669"/>
    <property type="project" value="UniProtKB-ARBA"/>
</dbReference>
<dbReference type="STRING" id="177439.DP1517"/>
<dbReference type="EMBL" id="CR522870">
    <property type="protein sequence ID" value="CAG36246.1"/>
    <property type="molecule type" value="Genomic_DNA"/>
</dbReference>
<dbReference type="SUPFAM" id="SSF53098">
    <property type="entry name" value="Ribonuclease H-like"/>
    <property type="match status" value="1"/>
</dbReference>
<dbReference type="HOGENOM" id="CLU_1438973_0_0_7"/>
<feature type="domain" description="Exonuclease" evidence="1">
    <location>
        <begin position="6"/>
        <end position="176"/>
    </location>
</feature>
<gene>
    <name evidence="2" type="ordered locus">DP1517</name>
</gene>
<dbReference type="InterPro" id="IPR036397">
    <property type="entry name" value="RNaseH_sf"/>
</dbReference>
<dbReference type="OrthoDB" id="5497329at2"/>
<dbReference type="KEGG" id="dps:DP1517"/>